<name>A0AAN5C9X6_9BILA</name>
<sequence>LRDQNHRFKTGACSLRKTSGALSQSSRRFGSFFWTQAVNGQVVFRCQYRQTSRFLLAVSNLLYKLSRLLSGDREIYEKYEWLGRLAYRAEGWLFLRGCNLQYPKTPEFSGFGTLDTRTWHWHEIQAIQSYTRDKHLIPLRNGNYVIVEMTKQTGQIRT</sequence>
<keyword evidence="2" id="KW-1185">Reference proteome</keyword>
<proteinExistence type="predicted"/>
<dbReference type="Proteomes" id="UP001328107">
    <property type="component" value="Unassembled WGS sequence"/>
</dbReference>
<protein>
    <submittedName>
        <fullName evidence="1">Uncharacterized protein</fullName>
    </submittedName>
</protein>
<gene>
    <name evidence="1" type="ORF">PMAYCL1PPCAC_03741</name>
</gene>
<reference evidence="2" key="1">
    <citation type="submission" date="2022-10" db="EMBL/GenBank/DDBJ databases">
        <title>Genome assembly of Pristionchus species.</title>
        <authorList>
            <person name="Yoshida K."/>
            <person name="Sommer R.J."/>
        </authorList>
    </citation>
    <scope>NUCLEOTIDE SEQUENCE [LARGE SCALE GENOMIC DNA]</scope>
    <source>
        <strain evidence="2">RS5460</strain>
    </source>
</reference>
<dbReference type="AlphaFoldDB" id="A0AAN5C9X6"/>
<feature type="non-terminal residue" evidence="1">
    <location>
        <position position="158"/>
    </location>
</feature>
<evidence type="ECO:0000313" key="2">
    <source>
        <dbReference type="Proteomes" id="UP001328107"/>
    </source>
</evidence>
<accession>A0AAN5C9X6</accession>
<comment type="caution">
    <text evidence="1">The sequence shown here is derived from an EMBL/GenBank/DDBJ whole genome shotgun (WGS) entry which is preliminary data.</text>
</comment>
<feature type="non-terminal residue" evidence="1">
    <location>
        <position position="1"/>
    </location>
</feature>
<organism evidence="1 2">
    <name type="scientific">Pristionchus mayeri</name>
    <dbReference type="NCBI Taxonomy" id="1317129"/>
    <lineage>
        <taxon>Eukaryota</taxon>
        <taxon>Metazoa</taxon>
        <taxon>Ecdysozoa</taxon>
        <taxon>Nematoda</taxon>
        <taxon>Chromadorea</taxon>
        <taxon>Rhabditida</taxon>
        <taxon>Rhabditina</taxon>
        <taxon>Diplogasteromorpha</taxon>
        <taxon>Diplogasteroidea</taxon>
        <taxon>Neodiplogasteridae</taxon>
        <taxon>Pristionchus</taxon>
    </lineage>
</organism>
<dbReference type="EMBL" id="BTRK01000001">
    <property type="protein sequence ID" value="GMR33546.1"/>
    <property type="molecule type" value="Genomic_DNA"/>
</dbReference>
<evidence type="ECO:0000313" key="1">
    <source>
        <dbReference type="EMBL" id="GMR33546.1"/>
    </source>
</evidence>